<feature type="compositionally biased region" description="Low complexity" evidence="8">
    <location>
        <begin position="1302"/>
        <end position="1320"/>
    </location>
</feature>
<keyword evidence="4" id="KW-0862">Zinc</keyword>
<dbReference type="Pfam" id="PF22601">
    <property type="entry name" value="RIM2a_ZnF"/>
    <property type="match status" value="1"/>
</dbReference>
<keyword evidence="2" id="KW-0677">Repeat</keyword>
<feature type="compositionally biased region" description="Basic and acidic residues" evidence="8">
    <location>
        <begin position="1382"/>
        <end position="1400"/>
    </location>
</feature>
<feature type="compositionally biased region" description="Basic and acidic residues" evidence="8">
    <location>
        <begin position="213"/>
        <end position="224"/>
    </location>
</feature>
<dbReference type="Gene3D" id="2.60.40.150">
    <property type="entry name" value="C2 domain"/>
    <property type="match status" value="2"/>
</dbReference>
<dbReference type="PROSITE" id="PS50916">
    <property type="entry name" value="RABBD"/>
    <property type="match status" value="1"/>
</dbReference>
<dbReference type="Proteomes" id="UP001652642">
    <property type="component" value="Chromosome 4"/>
</dbReference>
<feature type="compositionally biased region" description="Pro residues" evidence="8">
    <location>
        <begin position="10"/>
        <end position="21"/>
    </location>
</feature>
<proteinExistence type="predicted"/>
<dbReference type="InterPro" id="IPR036034">
    <property type="entry name" value="PDZ_sf"/>
</dbReference>
<keyword evidence="1" id="KW-0479">Metal-binding</keyword>
<dbReference type="SUPFAM" id="SSF57903">
    <property type="entry name" value="FYVE/PHD zinc finger"/>
    <property type="match status" value="1"/>
</dbReference>
<feature type="compositionally biased region" description="Basic and acidic residues" evidence="8">
    <location>
        <begin position="318"/>
        <end position="362"/>
    </location>
</feature>
<feature type="domain" description="C2" evidence="9">
    <location>
        <begin position="765"/>
        <end position="888"/>
    </location>
</feature>
<feature type="compositionally biased region" description="Basic and acidic residues" evidence="8">
    <location>
        <begin position="269"/>
        <end position="278"/>
    </location>
</feature>
<organism evidence="13 14">
    <name type="scientific">Pogona vitticeps</name>
    <name type="common">central bearded dragon</name>
    <dbReference type="NCBI Taxonomy" id="103695"/>
    <lineage>
        <taxon>Eukaryota</taxon>
        <taxon>Metazoa</taxon>
        <taxon>Chordata</taxon>
        <taxon>Craniata</taxon>
        <taxon>Vertebrata</taxon>
        <taxon>Euteleostomi</taxon>
        <taxon>Lepidosauria</taxon>
        <taxon>Squamata</taxon>
        <taxon>Bifurcata</taxon>
        <taxon>Unidentata</taxon>
        <taxon>Episquamata</taxon>
        <taxon>Toxicofera</taxon>
        <taxon>Iguania</taxon>
        <taxon>Acrodonta</taxon>
        <taxon>Agamidae</taxon>
        <taxon>Amphibolurinae</taxon>
        <taxon>Pogona</taxon>
    </lineage>
</organism>
<dbReference type="PROSITE" id="PS50106">
    <property type="entry name" value="PDZ"/>
    <property type="match status" value="1"/>
</dbReference>
<evidence type="ECO:0000259" key="10">
    <source>
        <dbReference type="PROSITE" id="PS50106"/>
    </source>
</evidence>
<keyword evidence="3 7" id="KW-0863">Zinc-finger</keyword>
<feature type="region of interest" description="Disordered" evidence="8">
    <location>
        <begin position="1"/>
        <end position="65"/>
    </location>
</feature>
<dbReference type="InterPro" id="IPR054386">
    <property type="entry name" value="RIM_Znf"/>
</dbReference>
<keyword evidence="5" id="KW-0770">Synapse</keyword>
<dbReference type="InterPro" id="IPR035892">
    <property type="entry name" value="C2_domain_sf"/>
</dbReference>
<gene>
    <name evidence="14" type="primary">RIMS2</name>
</gene>
<feature type="compositionally biased region" description="Basic and acidic residues" evidence="8">
    <location>
        <begin position="467"/>
        <end position="484"/>
    </location>
</feature>
<dbReference type="Gene3D" id="2.30.42.10">
    <property type="match status" value="1"/>
</dbReference>
<evidence type="ECO:0000256" key="5">
    <source>
        <dbReference type="ARBA" id="ARBA00023018"/>
    </source>
</evidence>
<evidence type="ECO:0000256" key="4">
    <source>
        <dbReference type="ARBA" id="ARBA00022833"/>
    </source>
</evidence>
<dbReference type="CDD" id="cd04028">
    <property type="entry name" value="C2B_RIM1alpha"/>
    <property type="match status" value="1"/>
</dbReference>
<dbReference type="PROSITE" id="PS50178">
    <property type="entry name" value="ZF_FYVE"/>
    <property type="match status" value="1"/>
</dbReference>
<evidence type="ECO:0000256" key="3">
    <source>
        <dbReference type="ARBA" id="ARBA00022771"/>
    </source>
</evidence>
<feature type="compositionally biased region" description="Basic and acidic residues" evidence="8">
    <location>
        <begin position="406"/>
        <end position="431"/>
    </location>
</feature>
<accession>A0ABM5GCE3</accession>
<dbReference type="RefSeq" id="XP_072855320.1">
    <property type="nucleotide sequence ID" value="XM_072999219.1"/>
</dbReference>
<feature type="compositionally biased region" description="Polar residues" evidence="8">
    <location>
        <begin position="434"/>
        <end position="455"/>
    </location>
</feature>
<dbReference type="Pfam" id="PF00168">
    <property type="entry name" value="C2"/>
    <property type="match status" value="2"/>
</dbReference>
<dbReference type="CDD" id="cd06714">
    <property type="entry name" value="PDZ_RIM-like"/>
    <property type="match status" value="1"/>
</dbReference>
<feature type="compositionally biased region" description="Basic and acidic residues" evidence="8">
    <location>
        <begin position="1029"/>
        <end position="1053"/>
    </location>
</feature>
<feature type="compositionally biased region" description="Basic and acidic residues" evidence="8">
    <location>
        <begin position="1103"/>
        <end position="1125"/>
    </location>
</feature>
<feature type="compositionally biased region" description="Basic residues" evidence="8">
    <location>
        <begin position="520"/>
        <end position="529"/>
    </location>
</feature>
<dbReference type="PANTHER" id="PTHR12157">
    <property type="entry name" value="REGULATING SYNAPTIC MEMBRANE EXOCYTOSIS PROTEIN"/>
    <property type="match status" value="1"/>
</dbReference>
<feature type="compositionally biased region" description="Polar residues" evidence="8">
    <location>
        <begin position="994"/>
        <end position="1028"/>
    </location>
</feature>
<reference evidence="14" key="1">
    <citation type="submission" date="2025-08" db="UniProtKB">
        <authorList>
            <consortium name="RefSeq"/>
        </authorList>
    </citation>
    <scope>IDENTIFICATION</scope>
</reference>
<name>A0ABM5GCE3_9SAUR</name>
<feature type="compositionally biased region" description="Polar residues" evidence="8">
    <location>
        <begin position="962"/>
        <end position="984"/>
    </location>
</feature>
<feature type="region of interest" description="Disordered" evidence="8">
    <location>
        <begin position="1091"/>
        <end position="1422"/>
    </location>
</feature>
<dbReference type="GeneID" id="110073815"/>
<dbReference type="Pfam" id="PF00595">
    <property type="entry name" value="PDZ"/>
    <property type="match status" value="1"/>
</dbReference>
<feature type="compositionally biased region" description="Basic and acidic residues" evidence="8">
    <location>
        <begin position="28"/>
        <end position="62"/>
    </location>
</feature>
<feature type="compositionally biased region" description="Basic and acidic residues" evidence="8">
    <location>
        <begin position="1407"/>
        <end position="1420"/>
    </location>
</feature>
<comment type="subcellular location">
    <subcellularLocation>
        <location evidence="6">Synapse</location>
    </subcellularLocation>
</comment>
<dbReference type="InterPro" id="IPR039032">
    <property type="entry name" value="Rim-like"/>
</dbReference>
<evidence type="ECO:0000256" key="7">
    <source>
        <dbReference type="PROSITE-ProRule" id="PRU00091"/>
    </source>
</evidence>
<feature type="compositionally biased region" description="Basic and acidic residues" evidence="8">
    <location>
        <begin position="1182"/>
        <end position="1193"/>
    </location>
</feature>
<dbReference type="Gene3D" id="3.30.40.10">
    <property type="entry name" value="Zinc/RING finger domain, C3HC4 (zinc finger)"/>
    <property type="match status" value="1"/>
</dbReference>
<evidence type="ECO:0000256" key="8">
    <source>
        <dbReference type="SAM" id="MobiDB-lite"/>
    </source>
</evidence>
<keyword evidence="13" id="KW-1185">Reference proteome</keyword>
<dbReference type="SUPFAM" id="SSF50156">
    <property type="entry name" value="PDZ domain-like"/>
    <property type="match status" value="1"/>
</dbReference>
<feature type="compositionally biased region" description="Polar residues" evidence="8">
    <location>
        <begin position="502"/>
        <end position="513"/>
    </location>
</feature>
<feature type="compositionally biased region" description="Basic and acidic residues" evidence="8">
    <location>
        <begin position="1362"/>
        <end position="1373"/>
    </location>
</feature>
<dbReference type="SMART" id="SM00239">
    <property type="entry name" value="C2"/>
    <property type="match status" value="2"/>
</dbReference>
<dbReference type="InterPro" id="IPR010911">
    <property type="entry name" value="Rab_BD"/>
</dbReference>
<feature type="region of interest" description="Disordered" evidence="8">
    <location>
        <begin position="706"/>
        <end position="737"/>
    </location>
</feature>
<feature type="region of interest" description="Disordered" evidence="8">
    <location>
        <begin position="1492"/>
        <end position="1518"/>
    </location>
</feature>
<evidence type="ECO:0000259" key="9">
    <source>
        <dbReference type="PROSITE" id="PS50004"/>
    </source>
</evidence>
<evidence type="ECO:0000256" key="2">
    <source>
        <dbReference type="ARBA" id="ARBA00022737"/>
    </source>
</evidence>
<feature type="compositionally biased region" description="Acidic residues" evidence="8">
    <location>
        <begin position="1346"/>
        <end position="1361"/>
    </location>
</feature>
<sequence>MSAPLGPRGGPAPPQPPPPQLEMPDLSHLTEEERKIIQAVMDRQKKEEEKEQSVLKVKEEQKSQGTQWFPFSGITELVNNVLQPQQKQQNEKEPQTKLHQQFEMYKEQVKKMGEESQQQQEQKSDAPTCGICHKTKFADGCGHNCSYCQTKFCARCGGRVSLRSNKEDKVVMWVCNSCRKQQEILTKSGAWFYNSGTNTLQKSDQEGFRGLRNEEAPQEKKAKLQEQSISALERGRPQGLTRQDSINGSGGKVAGDATDRKRSPSISRDQNRRFSQLEERDDYSQYATSDSAMPRSPSDYTDRRSQPASQLYEEPDLDDYRDSNRRIHRCSREYPLDEDEVQNREEYERQRREEEYQARYRSDPNLARYPVKPQPYEEQMRIHAEVSRARHERRHSDVSLANSELEDSRISMMRMERPSRQRSASERRAAMDQRSYSMERTQGPSPNRQRTTNHSPPTPRRSPIPFDRPEMRRTDSLRKQHHLDPSSAVRKTKREKMETMLRNDSLSSDQSESVRPPPPKPHKTKKGGKMRQVSLSSSEEELASTPEYTSCDDVEIESESVSEKGDMDYNWDHTSWHSSEASPMSLHPVTWQPSKDGDRLIGRILLNKRLKDGSVPRDSGAMLGLKVVGGKMTESGRLCAFITKVKKGSLADTVGHLRPGDEVLEWNGKFLQGATFEEVYNIILESKPEPQVELVVSRPIGDIPRIPDSTHAQLESSSSSFESQKMDRPSISVTSPMSPGMLRDVPQFLSGQLSSQSLSRRTAPFVPRVQIKLWYDKVGHQLIVTILGAKDLPSREDGRPRNPYVKIYFLPDRSDKNKRRTKTVKKTLEPKWNQTFIYSPVHRREFRERMLEITLWDQARVREEESEFLGEILIELETALLDDEPHWYKLQTHDVSSLPLPHPSPYLPRRQLHGESPARRLQNKGLYSYNSGSKRISDSEVSDYDCDDGIGVVSDYRHNGRDLQSSTLSVPEQVMSSNHCSRSGSPHRGDSIGRTRSWSPSVPPLQSRNVEQGSRGTRSTPAHYNTMNRMDRHRIMDDRSSPDRERRSRKEGRVPNTYFDDIDISPTSERYYNGASSWADHVVNGSAENYGNWEPRLPYQRSRSTEQRPVLERPSPRSRSTERPDSNLMRSMPSLMTGRSAPPSPALSRSHARTGSVQTNPSGTPVAGRRGRQLPQLPPKGTLERNNGDKEIEPYEEVTWEDQQEKVNGTITDDKSLPRKKHHTQPEEVDSPWRRNTVPENGDEGAMDVEERNRQMKMNKYKQVAGSDSRLEQDYHSKYRSGRDPQRGSDNVSTKSSDSDVSDVSAVSRTSSASRFSSTSYMSVQSERPRGNKKIRSNGERKDGGEEGDGDVFPEEEEENLELEKKDEQFDEKGEGEEMTENTDKAENKETQENEGAKEEQTEEGTDEKNKEDLQRRDSQDDLSVFTSKMQSRQMGASGQNITKSTSISGEMYTIEKNDGSQSDTAVGTVGAAGKKRRSSIGAKMVAIVGLSRKSRSTSQLSQTEAGGKKLKSTVQRSTETGLAVEMRNWMTRQASRESTDGSMNSYSSEGNLIFPGVRLAADSQFSDFLDGLGPAQLVGRQTLATPAMGDIQVGMMDKKGQLEVEIIRARGLVVKPGSKTLPAPYVKVYLLENGVCIAKKKTKVARKTLEPLYQQLLSFEESPQGKVLQIIVWGDYGRMDHKSFMGVAQILLDELDLSNMVIGWFKLFPPSSLVDPTLAPLTRRASQSSLESSTGPSYARS</sequence>
<feature type="compositionally biased region" description="Basic and acidic residues" evidence="8">
    <location>
        <begin position="378"/>
        <end position="397"/>
    </location>
</feature>
<dbReference type="InterPro" id="IPR001478">
    <property type="entry name" value="PDZ"/>
</dbReference>
<evidence type="ECO:0000256" key="1">
    <source>
        <dbReference type="ARBA" id="ARBA00022723"/>
    </source>
</evidence>
<dbReference type="InterPro" id="IPR013083">
    <property type="entry name" value="Znf_RING/FYVE/PHD"/>
</dbReference>
<feature type="domain" description="FYVE-type" evidence="11">
    <location>
        <begin position="123"/>
        <end position="183"/>
    </location>
</feature>
<dbReference type="InterPro" id="IPR017455">
    <property type="entry name" value="Znf_FYVE-rel"/>
</dbReference>
<feature type="domain" description="C2" evidence="9">
    <location>
        <begin position="1588"/>
        <end position="1706"/>
    </location>
</feature>
<evidence type="ECO:0000256" key="6">
    <source>
        <dbReference type="ARBA" id="ARBA00034103"/>
    </source>
</evidence>
<feature type="region of interest" description="Disordered" evidence="8">
    <location>
        <begin position="962"/>
        <end position="1066"/>
    </location>
</feature>
<feature type="compositionally biased region" description="Basic and acidic residues" evidence="8">
    <location>
        <begin position="1269"/>
        <end position="1287"/>
    </location>
</feature>
<protein>
    <submittedName>
        <fullName evidence="14">Regulating synaptic membrane exocytosis protein 2 isoform X16</fullName>
    </submittedName>
</protein>
<evidence type="ECO:0000313" key="14">
    <source>
        <dbReference type="RefSeq" id="XP_072855320.1"/>
    </source>
</evidence>
<dbReference type="PANTHER" id="PTHR12157:SF15">
    <property type="entry name" value="REGULATING SYNAPTIC MEMBRANE EXOCYTOSIS PROTEIN 2"/>
    <property type="match status" value="1"/>
</dbReference>
<evidence type="ECO:0000259" key="11">
    <source>
        <dbReference type="PROSITE" id="PS50178"/>
    </source>
</evidence>
<evidence type="ECO:0000259" key="12">
    <source>
        <dbReference type="PROSITE" id="PS50916"/>
    </source>
</evidence>
<dbReference type="SUPFAM" id="SSF49562">
    <property type="entry name" value="C2 domain (Calcium/lipid-binding domain, CaLB)"/>
    <property type="match status" value="2"/>
</dbReference>
<dbReference type="InterPro" id="IPR000008">
    <property type="entry name" value="C2_dom"/>
</dbReference>
<evidence type="ECO:0000313" key="13">
    <source>
        <dbReference type="Proteomes" id="UP001652642"/>
    </source>
</evidence>
<dbReference type="InterPro" id="IPR011011">
    <property type="entry name" value="Znf_FYVE_PHD"/>
</dbReference>
<feature type="domain" description="RabBD" evidence="12">
    <location>
        <begin position="23"/>
        <end position="195"/>
    </location>
</feature>
<feature type="domain" description="PDZ" evidence="10">
    <location>
        <begin position="612"/>
        <end position="698"/>
    </location>
</feature>
<dbReference type="CDD" id="cd04031">
    <property type="entry name" value="C2A_RIM1alpha"/>
    <property type="match status" value="1"/>
</dbReference>
<feature type="region of interest" description="Disordered" evidence="8">
    <location>
        <begin position="1455"/>
        <end position="1477"/>
    </location>
</feature>
<dbReference type="PROSITE" id="PS50004">
    <property type="entry name" value="C2"/>
    <property type="match status" value="2"/>
</dbReference>
<dbReference type="SMART" id="SM00228">
    <property type="entry name" value="PDZ"/>
    <property type="match status" value="1"/>
</dbReference>
<feature type="region of interest" description="Disordered" evidence="8">
    <location>
        <begin position="213"/>
        <end position="555"/>
    </location>
</feature>